<protein>
    <submittedName>
        <fullName evidence="2">MaoC family dehydratase N-terminal domain-containing protein</fullName>
    </submittedName>
</protein>
<accession>A0ABU0WFP8</accession>
<feature type="domain" description="FAS1-like dehydratase" evidence="1">
    <location>
        <begin position="13"/>
        <end position="133"/>
    </location>
</feature>
<dbReference type="Proteomes" id="UP001227317">
    <property type="component" value="Unassembled WGS sequence"/>
</dbReference>
<evidence type="ECO:0000313" key="3">
    <source>
        <dbReference type="Proteomes" id="UP001227317"/>
    </source>
</evidence>
<proteinExistence type="predicted"/>
<dbReference type="RefSeq" id="WP_306705662.1">
    <property type="nucleotide sequence ID" value="NZ_JAUJFI010000036.1"/>
</dbReference>
<organism evidence="2 3">
    <name type="scientific">Azospirillum isscasi</name>
    <dbReference type="NCBI Taxonomy" id="3053926"/>
    <lineage>
        <taxon>Bacteria</taxon>
        <taxon>Pseudomonadati</taxon>
        <taxon>Pseudomonadota</taxon>
        <taxon>Alphaproteobacteria</taxon>
        <taxon>Rhodospirillales</taxon>
        <taxon>Azospirillaceae</taxon>
        <taxon>Azospirillum</taxon>
    </lineage>
</organism>
<dbReference type="PANTHER" id="PTHR28152:SF1">
    <property type="entry name" value="HYDROXYACYL-THIOESTER DEHYDRATASE TYPE 2, MITOCHONDRIAL"/>
    <property type="match status" value="1"/>
</dbReference>
<reference evidence="2 3" key="1">
    <citation type="submission" date="2023-06" db="EMBL/GenBank/DDBJ databases">
        <title>Azospirillum isscasensis sp.nov, a bacterium isolated from rhizosphere soil of rice.</title>
        <authorList>
            <person name="Wang H."/>
        </authorList>
    </citation>
    <scope>NUCLEOTIDE SEQUENCE [LARGE SCALE GENOMIC DNA]</scope>
    <source>
        <strain evidence="2 3">C340-1</strain>
    </source>
</reference>
<sequence>MSSWHDHIGRETGAKARLDSDLVARFAATLGDAGVAVDPAALPLGIHWCVGVETVPTLALGPDGHPPKGGFLPPVPLPRRMWAGGSLELLRPLAVGQEIERRSTIADVSEKAGKSGALVFVTVAHEIWAEGHPAIRERQDIVYRSADPTAPPPAGLPDAEAPAAGGDRILPDSRLLFRYSALTFNSHRIHYDLPYARDEENYPALVVHGPLQATLLAARAAVALGRPLHSFRYRGQAPAFAGRPLSFVAEPDAGGGVTVTSRQFGKICMQAQAT</sequence>
<dbReference type="InterPro" id="IPR039569">
    <property type="entry name" value="FAS1-like_DH_region"/>
</dbReference>
<dbReference type="EMBL" id="JAUJFI010000036">
    <property type="protein sequence ID" value="MDQ2103026.1"/>
    <property type="molecule type" value="Genomic_DNA"/>
</dbReference>
<evidence type="ECO:0000259" key="1">
    <source>
        <dbReference type="Pfam" id="PF13452"/>
    </source>
</evidence>
<gene>
    <name evidence="2" type="ORF">QSG27_10005</name>
</gene>
<evidence type="ECO:0000313" key="2">
    <source>
        <dbReference type="EMBL" id="MDQ2103026.1"/>
    </source>
</evidence>
<dbReference type="PANTHER" id="PTHR28152">
    <property type="entry name" value="HYDROXYACYL-THIOESTER DEHYDRATASE TYPE 2, MITOCHONDRIAL"/>
    <property type="match status" value="1"/>
</dbReference>
<comment type="caution">
    <text evidence="2">The sequence shown here is derived from an EMBL/GenBank/DDBJ whole genome shotgun (WGS) entry which is preliminary data.</text>
</comment>
<dbReference type="Gene3D" id="3.10.129.10">
    <property type="entry name" value="Hotdog Thioesterase"/>
    <property type="match status" value="1"/>
</dbReference>
<dbReference type="Pfam" id="PF13452">
    <property type="entry name" value="FAS1_DH_region"/>
    <property type="match status" value="1"/>
</dbReference>
<dbReference type="InterPro" id="IPR029069">
    <property type="entry name" value="HotDog_dom_sf"/>
</dbReference>
<name>A0ABU0WFP8_9PROT</name>
<dbReference type="SUPFAM" id="SSF54637">
    <property type="entry name" value="Thioesterase/thiol ester dehydrase-isomerase"/>
    <property type="match status" value="2"/>
</dbReference>
<keyword evidence="3" id="KW-1185">Reference proteome</keyword>
<dbReference type="InterPro" id="IPR052741">
    <property type="entry name" value="Mitochondrial_HTD2"/>
</dbReference>